<dbReference type="Proteomes" id="UP000255087">
    <property type="component" value="Unassembled WGS sequence"/>
</dbReference>
<dbReference type="PANTHER" id="PTHR32305:SF15">
    <property type="entry name" value="PROTEIN RHSA-RELATED"/>
    <property type="match status" value="1"/>
</dbReference>
<proteinExistence type="predicted"/>
<gene>
    <name evidence="1" type="primary">wapA_7</name>
    <name evidence="1" type="ORF">NCTC8580_04214</name>
</gene>
<dbReference type="RefSeq" id="WP_115115693.1">
    <property type="nucleotide sequence ID" value="NZ_UHJC01000001.1"/>
</dbReference>
<dbReference type="NCBIfam" id="TIGR01643">
    <property type="entry name" value="YD_repeat_2x"/>
    <property type="match status" value="1"/>
</dbReference>
<evidence type="ECO:0000313" key="2">
    <source>
        <dbReference type="Proteomes" id="UP000255087"/>
    </source>
</evidence>
<dbReference type="InterPro" id="IPR006530">
    <property type="entry name" value="YD"/>
</dbReference>
<dbReference type="PANTHER" id="PTHR32305">
    <property type="match status" value="1"/>
</dbReference>
<dbReference type="NCBIfam" id="TIGR03696">
    <property type="entry name" value="Rhs_assc_core"/>
    <property type="match status" value="1"/>
</dbReference>
<reference evidence="1 2" key="1">
    <citation type="submission" date="2018-06" db="EMBL/GenBank/DDBJ databases">
        <authorList>
            <consortium name="Pathogen Informatics"/>
            <person name="Doyle S."/>
        </authorList>
    </citation>
    <scope>NUCLEOTIDE SEQUENCE [LARGE SCALE GENOMIC DNA]</scope>
    <source>
        <strain evidence="1 2">NCTC8580</strain>
    </source>
</reference>
<dbReference type="Pfam" id="PF18807">
    <property type="entry name" value="TTc_toxin_rep"/>
    <property type="match status" value="1"/>
</dbReference>
<dbReference type="EMBL" id="UHJC01000001">
    <property type="protein sequence ID" value="SUP86402.1"/>
    <property type="molecule type" value="Genomic_DNA"/>
</dbReference>
<dbReference type="InterPro" id="IPR050708">
    <property type="entry name" value="T6SS_VgrG/RHS"/>
</dbReference>
<protein>
    <submittedName>
        <fullName evidence="1">Insecticidal toxin complex protein</fullName>
    </submittedName>
</protein>
<dbReference type="Gene3D" id="2.180.10.10">
    <property type="entry name" value="RHS repeat-associated core"/>
    <property type="match status" value="1"/>
</dbReference>
<evidence type="ECO:0000313" key="1">
    <source>
        <dbReference type="EMBL" id="SUP86402.1"/>
    </source>
</evidence>
<accession>A0A380QDP5</accession>
<dbReference type="AlphaFoldDB" id="A0A380QDP5"/>
<dbReference type="InterPro" id="IPR041508">
    <property type="entry name" value="TcC-like_repeat"/>
</dbReference>
<sequence length="904" mass="102712">MSTSLPTQLCANTPALTIHDNRGLAIRTLAYNRRDHNETIGELISRNRYNASGQLIASRDPRLEVDNFRYQYSLSGVPLRTDSVDSGSTLQLADSAGRTVLTRDAHHTRRWVEYETGEHSLGRPLSYREQAKGGLKTVTDRFFYGENSEQDKGCNLNGQCVRHYDSTGLQALISQSIIDVPLQQQRRLLTETKGPVDWFGEKENWGVRLSESPFVSHCTTNALGQLITQTDAKGHIQRMAYNRAGQLIGSWLTIKNSAEQVILRSLTYSAAGQKLREESGNGVITEYRYEPQTQRLIGIKTTRPAKKDRPALLQDLRYDYDPVGNILAIHNDAEATRFYRNQKIVPETTYRYDALYQLIEATGREADTNGIQNSQLPTLASLNDSNQFVNYTRHYHYDRAGNLLKIQHTGASQYSTYITVSDSSNHGIQQQDGITAHDVRSQFDAAGNQRQLQPGQLLHWNSRNQLQQVEPVPRNDGISDSESYLYDGSGRRVVKISLHKTHNAIQTRSVIYLAGLELRSQYNGNNLTESFQVITVGAAGRAQVRVLHWESGQPVDIVNDQLRYSFDNHLGSALIELDSDGDIISQEEYYPFGGTAVLASRNTVEAKYKTVRYSGKERDTTGLYYYGYRYYQPWLGRWLSADPAGTIDGLNLYRMVRNNPVGLMDGDGRAPIVLNESIEKEEETKETKETEKITAISSHAINNISPTEPRETITAHTLLTSEPTYTPHAVYDREKRKKRDLVKHIYEISEPKSYNCFTRAKAIFLSVRDSKITVPTSNVLLFNHHLSNKLELQESNWMKKEEIPSFIASNDEKINNYIIRGKIREEAGPSLFNPGRYFGHFFNIADMGSGWTVMDAYFDYSGKNFFHWLANKTTLENEEIYSKFKLYYPKVKSQNSLQKNNSDL</sequence>
<organism evidence="1 2">
    <name type="scientific">Yersinia pseudotuberculosis</name>
    <dbReference type="NCBI Taxonomy" id="633"/>
    <lineage>
        <taxon>Bacteria</taxon>
        <taxon>Pseudomonadati</taxon>
        <taxon>Pseudomonadota</taxon>
        <taxon>Gammaproteobacteria</taxon>
        <taxon>Enterobacterales</taxon>
        <taxon>Yersiniaceae</taxon>
        <taxon>Yersinia</taxon>
    </lineage>
</organism>
<dbReference type="InterPro" id="IPR022385">
    <property type="entry name" value="Rhs_assc_core"/>
</dbReference>
<name>A0A380QDP5_YERPU</name>